<dbReference type="Pfam" id="PF05192">
    <property type="entry name" value="MutS_III"/>
    <property type="match status" value="1"/>
</dbReference>
<protein>
    <recommendedName>
        <fullName evidence="7">DNA mismatch repair proteins mutS family domain-containing protein</fullName>
    </recommendedName>
</protein>
<dbReference type="Proteomes" id="UP001311799">
    <property type="component" value="Unassembled WGS sequence"/>
</dbReference>
<dbReference type="InterPro" id="IPR007696">
    <property type="entry name" value="DNA_mismatch_repair_MutS_core"/>
</dbReference>
<reference evidence="8 9" key="1">
    <citation type="submission" date="2023-10" db="EMBL/GenBank/DDBJ databases">
        <title>Comparative genomics analysis reveals potential genetic determinants of host preference in Cryptosporidium xiaoi.</title>
        <authorList>
            <person name="Xiao L."/>
            <person name="Li J."/>
        </authorList>
    </citation>
    <scope>NUCLEOTIDE SEQUENCE [LARGE SCALE GENOMIC DNA]</scope>
    <source>
        <strain evidence="8 9">52996</strain>
    </source>
</reference>
<evidence type="ECO:0000259" key="7">
    <source>
        <dbReference type="PROSITE" id="PS00486"/>
    </source>
</evidence>
<evidence type="ECO:0000313" key="8">
    <source>
        <dbReference type="EMBL" id="KAK6590587.1"/>
    </source>
</evidence>
<dbReference type="EMBL" id="JAWDEY010000005">
    <property type="protein sequence ID" value="KAK6590587.1"/>
    <property type="molecule type" value="Genomic_DNA"/>
</dbReference>
<keyword evidence="2" id="KW-0547">Nucleotide-binding</keyword>
<dbReference type="GO" id="GO:0005524">
    <property type="term" value="F:ATP binding"/>
    <property type="evidence" value="ECO:0007669"/>
    <property type="project" value="UniProtKB-KW"/>
</dbReference>
<evidence type="ECO:0000256" key="3">
    <source>
        <dbReference type="ARBA" id="ARBA00022840"/>
    </source>
</evidence>
<keyword evidence="4" id="KW-0238">DNA-binding</keyword>
<evidence type="ECO:0000313" key="9">
    <source>
        <dbReference type="Proteomes" id="UP001311799"/>
    </source>
</evidence>
<evidence type="ECO:0000256" key="5">
    <source>
        <dbReference type="ARBA" id="ARBA00023204"/>
    </source>
</evidence>
<dbReference type="AlphaFoldDB" id="A0AAV9Y0W4"/>
<dbReference type="InterPro" id="IPR000432">
    <property type="entry name" value="DNA_mismatch_repair_MutS_C"/>
</dbReference>
<name>A0AAV9Y0W4_9CRYT</name>
<dbReference type="GO" id="GO:0030983">
    <property type="term" value="F:mismatched DNA binding"/>
    <property type="evidence" value="ECO:0007669"/>
    <property type="project" value="InterPro"/>
</dbReference>
<comment type="similarity">
    <text evidence="1">Belongs to the DNA mismatch repair MutS family.</text>
</comment>
<dbReference type="SUPFAM" id="SSF52540">
    <property type="entry name" value="P-loop containing nucleoside triphosphate hydrolases"/>
    <property type="match status" value="1"/>
</dbReference>
<dbReference type="PANTHER" id="PTHR11361">
    <property type="entry name" value="DNA MISMATCH REPAIR PROTEIN MUTS FAMILY MEMBER"/>
    <property type="match status" value="1"/>
</dbReference>
<dbReference type="Gene3D" id="3.40.50.300">
    <property type="entry name" value="P-loop containing nucleotide triphosphate hydrolases"/>
    <property type="match status" value="1"/>
</dbReference>
<dbReference type="PIRSF" id="PIRSF005813">
    <property type="entry name" value="MSH2"/>
    <property type="match status" value="1"/>
</dbReference>
<accession>A0AAV9Y0W4</accession>
<dbReference type="PANTHER" id="PTHR11361:SF35">
    <property type="entry name" value="DNA MISMATCH REPAIR PROTEIN MSH2"/>
    <property type="match status" value="1"/>
</dbReference>
<organism evidence="8 9">
    <name type="scientific">Cryptosporidium xiaoi</name>
    <dbReference type="NCBI Taxonomy" id="659607"/>
    <lineage>
        <taxon>Eukaryota</taxon>
        <taxon>Sar</taxon>
        <taxon>Alveolata</taxon>
        <taxon>Apicomplexa</taxon>
        <taxon>Conoidasida</taxon>
        <taxon>Coccidia</taxon>
        <taxon>Eucoccidiorida</taxon>
        <taxon>Eimeriorina</taxon>
        <taxon>Cryptosporidiidae</taxon>
        <taxon>Cryptosporidium</taxon>
    </lineage>
</organism>
<dbReference type="Gene3D" id="3.30.420.110">
    <property type="entry name" value="MutS, connector domain"/>
    <property type="match status" value="1"/>
</dbReference>
<keyword evidence="9" id="KW-1185">Reference proteome</keyword>
<dbReference type="GO" id="GO:0006298">
    <property type="term" value="P:mismatch repair"/>
    <property type="evidence" value="ECO:0007669"/>
    <property type="project" value="InterPro"/>
</dbReference>
<keyword evidence="5" id="KW-0234">DNA repair</keyword>
<dbReference type="InterPro" id="IPR011184">
    <property type="entry name" value="DNA_mismatch_repair_Msh2"/>
</dbReference>
<gene>
    <name evidence="8" type="ORF">RS030_142189</name>
</gene>
<dbReference type="SUPFAM" id="SSF48334">
    <property type="entry name" value="DNA repair protein MutS, domain III"/>
    <property type="match status" value="1"/>
</dbReference>
<keyword evidence="5" id="KW-0227">DNA damage</keyword>
<dbReference type="GO" id="GO:0140664">
    <property type="term" value="F:ATP-dependent DNA damage sensor activity"/>
    <property type="evidence" value="ECO:0007669"/>
    <property type="project" value="InterPro"/>
</dbReference>
<dbReference type="SMART" id="SM00534">
    <property type="entry name" value="MUTSac"/>
    <property type="match status" value="1"/>
</dbReference>
<sequence>MSEHVELNFKIRMFCSIVAKCGMAEPLIGVSFFDSNNGLFTVAEIEDNEQLSELESMLVRNKPTNVVYSVHKDKLGLKRLTDIVEKGSNWTLEELEYPKLSVIEDFGDLISPLLRKQCENYSKELESDLIKLSLYNLINHFQLIQSRENNSQCEIRFLVSNGFMRMDSACIHSLKIFPLKGESNRSPTNLLGLLNKTRTRIGARRLEMWLRRPLVDVKQIKMRQDAVEFFYNNDLLRQKIYGTHLRKVCDLDQISVKFRTFASYINSSNQNIKEGGSRSEPKCSLEDMVKLYDSINQSNSIFTDIKDELDEYEKSNKNPGCVNSVYELILIPLERTLSRFEDYIKLVEKTIDLDEAENGNYLIIPQFTPELERLYEKKEEISMKIESHRKELDSYLCNEKGYNEGYREAVKVIRGEGVDKSLCFRVSRKDIDCFQDKKIYKQVRINKNDYLFRTREIQELSDKEDRILKDYNHEQHQVLIKAVSVASTYWSLVSKLSSIIGSIDVLLSFALTSICAPIPFVRPVVYKDKCNVEKEDITEDKAKNPNFDCSCRFYCKQLRHPLIEAQGVISANTQFVANDVDLHRHGSLLSIITGPNMGGKSTYIRQIAICCLLSQIGCFVPAQEARIPIMDQLMCRIGASDAQLLGISTFFAEMIEASAILRCATRNTLVIVDELGRGTSTYDGFGLAWSIASFLVNEKKCYTLFATHFHELSSLASSTYNVTNLRVTATTSSRKSAFQEKGEGESENDDSSSSKGILKFYYKVEKGFADKSLGVDVAELTGLPMETIKRSREKAEDLSQIEQIYVDPHCPQNKKKNQLVEISGNIKSSLTDLLSAIDASSDPEEFKNKSFGSVQELNNIFKFAILSS</sequence>
<feature type="region of interest" description="Disordered" evidence="6">
    <location>
        <begin position="734"/>
        <end position="753"/>
    </location>
</feature>
<dbReference type="SMART" id="SM00533">
    <property type="entry name" value="MUTSd"/>
    <property type="match status" value="1"/>
</dbReference>
<dbReference type="InterPro" id="IPR045076">
    <property type="entry name" value="MutS"/>
</dbReference>
<dbReference type="Gene3D" id="1.10.1420.10">
    <property type="match status" value="2"/>
</dbReference>
<feature type="domain" description="DNA mismatch repair proteins mutS family" evidence="7">
    <location>
        <begin position="668"/>
        <end position="684"/>
    </location>
</feature>
<proteinExistence type="inferred from homology"/>
<dbReference type="Pfam" id="PF00488">
    <property type="entry name" value="MutS_V"/>
    <property type="match status" value="1"/>
</dbReference>
<evidence type="ECO:0000256" key="6">
    <source>
        <dbReference type="SAM" id="MobiDB-lite"/>
    </source>
</evidence>
<dbReference type="PROSITE" id="PS00486">
    <property type="entry name" value="DNA_MISMATCH_REPAIR_2"/>
    <property type="match status" value="1"/>
</dbReference>
<keyword evidence="3" id="KW-0067">ATP-binding</keyword>
<dbReference type="InterPro" id="IPR027417">
    <property type="entry name" value="P-loop_NTPase"/>
</dbReference>
<comment type="caution">
    <text evidence="8">The sequence shown here is derived from an EMBL/GenBank/DDBJ whole genome shotgun (WGS) entry which is preliminary data.</text>
</comment>
<dbReference type="GO" id="GO:0006312">
    <property type="term" value="P:mitotic recombination"/>
    <property type="evidence" value="ECO:0007669"/>
    <property type="project" value="TreeGrafter"/>
</dbReference>
<dbReference type="InterPro" id="IPR036187">
    <property type="entry name" value="DNA_mismatch_repair_MutS_sf"/>
</dbReference>
<dbReference type="GO" id="GO:0032301">
    <property type="term" value="C:MutSalpha complex"/>
    <property type="evidence" value="ECO:0007669"/>
    <property type="project" value="TreeGrafter"/>
</dbReference>
<evidence type="ECO:0000256" key="4">
    <source>
        <dbReference type="ARBA" id="ARBA00023125"/>
    </source>
</evidence>
<dbReference type="InterPro" id="IPR036678">
    <property type="entry name" value="MutS_con_dom_sf"/>
</dbReference>
<evidence type="ECO:0000256" key="1">
    <source>
        <dbReference type="ARBA" id="ARBA00006271"/>
    </source>
</evidence>
<evidence type="ECO:0000256" key="2">
    <source>
        <dbReference type="ARBA" id="ARBA00022741"/>
    </source>
</evidence>